<gene>
    <name evidence="10" type="ORF">SOMG_04883</name>
</gene>
<proteinExistence type="inferred from homology"/>
<dbReference type="RefSeq" id="XP_056039655.1">
    <property type="nucleotide sequence ID" value="XM_056183660.1"/>
</dbReference>
<dbReference type="InterPro" id="IPR004840">
    <property type="entry name" value="Amino_acid_permease_CS"/>
</dbReference>
<feature type="transmembrane region" description="Helical" evidence="8">
    <location>
        <begin position="177"/>
        <end position="201"/>
    </location>
</feature>
<dbReference type="InterPro" id="IPR004841">
    <property type="entry name" value="AA-permease/SLC12A_dom"/>
</dbReference>
<dbReference type="GO" id="GO:0015171">
    <property type="term" value="F:amino acid transmembrane transporter activity"/>
    <property type="evidence" value="ECO:0007669"/>
    <property type="project" value="TreeGrafter"/>
</dbReference>
<accession>A0AAE9WFH8</accession>
<keyword evidence="7 8" id="KW-0472">Membrane</keyword>
<dbReference type="Pfam" id="PF00324">
    <property type="entry name" value="AA_permease"/>
    <property type="match status" value="1"/>
</dbReference>
<dbReference type="FunFam" id="1.20.1740.10:FF:000001">
    <property type="entry name" value="Amino acid permease"/>
    <property type="match status" value="1"/>
</dbReference>
<dbReference type="PANTHER" id="PTHR43341">
    <property type="entry name" value="AMINO ACID PERMEASE"/>
    <property type="match status" value="1"/>
</dbReference>
<feature type="domain" description="Amino acid permease/ SLC12A" evidence="9">
    <location>
        <begin position="21"/>
        <end position="487"/>
    </location>
</feature>
<dbReference type="GO" id="GO:0016020">
    <property type="term" value="C:membrane"/>
    <property type="evidence" value="ECO:0007669"/>
    <property type="project" value="UniProtKB-SubCell"/>
</dbReference>
<feature type="transmembrane region" description="Helical" evidence="8">
    <location>
        <begin position="48"/>
        <end position="68"/>
    </location>
</feature>
<keyword evidence="5" id="KW-0029">Amino-acid transport</keyword>
<feature type="transmembrane region" description="Helical" evidence="8">
    <location>
        <begin position="387"/>
        <end position="408"/>
    </location>
</feature>
<dbReference type="Proteomes" id="UP001212411">
    <property type="component" value="Chromosome 3"/>
</dbReference>
<protein>
    <submittedName>
        <fullName evidence="10">Amino acid transmembrane transporter</fullName>
    </submittedName>
</protein>
<feature type="transmembrane region" description="Helical" evidence="8">
    <location>
        <begin position="307"/>
        <end position="327"/>
    </location>
</feature>
<keyword evidence="3" id="KW-0813">Transport</keyword>
<evidence type="ECO:0000256" key="5">
    <source>
        <dbReference type="ARBA" id="ARBA00022970"/>
    </source>
</evidence>
<keyword evidence="4 8" id="KW-0812">Transmembrane</keyword>
<feature type="transmembrane region" description="Helical" evidence="8">
    <location>
        <begin position="428"/>
        <end position="450"/>
    </location>
</feature>
<feature type="transmembrane region" description="Helical" evidence="8">
    <location>
        <begin position="456"/>
        <end position="478"/>
    </location>
</feature>
<dbReference type="PIRSF" id="PIRSF006060">
    <property type="entry name" value="AA_transporter"/>
    <property type="match status" value="1"/>
</dbReference>
<keyword evidence="6 8" id="KW-1133">Transmembrane helix</keyword>
<evidence type="ECO:0000256" key="1">
    <source>
        <dbReference type="ARBA" id="ARBA00004141"/>
    </source>
</evidence>
<dbReference type="InterPro" id="IPR050524">
    <property type="entry name" value="APC_YAT"/>
</dbReference>
<name>A0AAE9WFH8_9SCHI</name>
<feature type="transmembrane region" description="Helical" evidence="8">
    <location>
        <begin position="221"/>
        <end position="247"/>
    </location>
</feature>
<comment type="similarity">
    <text evidence="2">Belongs to the amino acid-polyamine-organocation (APC) superfamily.</text>
</comment>
<evidence type="ECO:0000256" key="4">
    <source>
        <dbReference type="ARBA" id="ARBA00022692"/>
    </source>
</evidence>
<sequence>MQPGANAESDSLRRSLGARQIQMLAFGGTIGTGLFLGIGSSLADSGPAALLLSFCIIGVSVYCTMLALGEMAVYMPVAGSFCTYVGNYVDESFSFALTWNYWLNDTIALASHVLASRLLVDFWLPDTTSAVADSSFSTSFGIRSTREIVRTATPIISLLANVGLNMLPVDGFGEIEYWLAAIKVFTVALFCVIGLVTNMGVNNENEFIGFRYWKEPGAFHNGFGGFISSFVNAAFAFAGTESIAIAAGEALNPVKSLPKAIRSMSFRVLTLYIVGVLVVGINIPYNTPGLNGDSVRMSPFTLVFQKFGVPGAASLMNAVILSSALSAGNHSLFAGTRLLYSLARAGHAPNVFSKCNRHGVPWLAVLATSTLAILCLLTSHAGKTWSFLLNIIAVSNQLSWTFIGVTSLRFRKALRTQAKTHRLLFPNWTYPVGPYLVIILNVVFLLVQGWKSFFPFQFSLFLSYYIEIPLVLGLYLVWKLSHRTKLLTTTEMDLDTHWHNPAPQAEAAAEA</sequence>
<dbReference type="EMBL" id="CP115613">
    <property type="protein sequence ID" value="WBW75412.1"/>
    <property type="molecule type" value="Genomic_DNA"/>
</dbReference>
<dbReference type="KEGG" id="som:SOMG_04883"/>
<reference evidence="10 11" key="1">
    <citation type="journal article" date="2023" name="G3 (Bethesda)">
        <title>A high-quality reference genome for the fission yeast Schizosaccharomyces osmophilus.</title>
        <authorList>
            <person name="Jia G.S."/>
            <person name="Zhang W.C."/>
            <person name="Liang Y."/>
            <person name="Liu X.H."/>
            <person name="Rhind N."/>
            <person name="Pidoux A."/>
            <person name="Brysch-Herzberg M."/>
            <person name="Du L.L."/>
        </authorList>
    </citation>
    <scope>NUCLEOTIDE SEQUENCE [LARGE SCALE GENOMIC DNA]</scope>
    <source>
        <strain evidence="10 11">CBS 15793</strain>
    </source>
</reference>
<evidence type="ECO:0000256" key="6">
    <source>
        <dbReference type="ARBA" id="ARBA00022989"/>
    </source>
</evidence>
<evidence type="ECO:0000313" key="10">
    <source>
        <dbReference type="EMBL" id="WBW75412.1"/>
    </source>
</evidence>
<evidence type="ECO:0000256" key="2">
    <source>
        <dbReference type="ARBA" id="ARBA00009523"/>
    </source>
</evidence>
<dbReference type="Gene3D" id="1.20.1740.10">
    <property type="entry name" value="Amino acid/polyamine transporter I"/>
    <property type="match status" value="1"/>
</dbReference>
<keyword evidence="11" id="KW-1185">Reference proteome</keyword>
<evidence type="ECO:0000256" key="3">
    <source>
        <dbReference type="ARBA" id="ARBA00022448"/>
    </source>
</evidence>
<dbReference type="AlphaFoldDB" id="A0AAE9WFH8"/>
<evidence type="ECO:0000259" key="9">
    <source>
        <dbReference type="Pfam" id="PF00324"/>
    </source>
</evidence>
<evidence type="ECO:0000313" key="11">
    <source>
        <dbReference type="Proteomes" id="UP001212411"/>
    </source>
</evidence>
<evidence type="ECO:0000256" key="8">
    <source>
        <dbReference type="SAM" id="Phobius"/>
    </source>
</evidence>
<organism evidence="10 11">
    <name type="scientific">Schizosaccharomyces osmophilus</name>
    <dbReference type="NCBI Taxonomy" id="2545709"/>
    <lineage>
        <taxon>Eukaryota</taxon>
        <taxon>Fungi</taxon>
        <taxon>Dikarya</taxon>
        <taxon>Ascomycota</taxon>
        <taxon>Taphrinomycotina</taxon>
        <taxon>Schizosaccharomycetes</taxon>
        <taxon>Schizosaccharomycetales</taxon>
        <taxon>Schizosaccharomycetaceae</taxon>
        <taxon>Schizosaccharomyces</taxon>
    </lineage>
</organism>
<dbReference type="PROSITE" id="PS00218">
    <property type="entry name" value="AMINO_ACID_PERMEASE_1"/>
    <property type="match status" value="1"/>
</dbReference>
<feature type="transmembrane region" description="Helical" evidence="8">
    <location>
        <begin position="268"/>
        <end position="287"/>
    </location>
</feature>
<feature type="transmembrane region" description="Helical" evidence="8">
    <location>
        <begin position="21"/>
        <end position="42"/>
    </location>
</feature>
<evidence type="ECO:0000256" key="7">
    <source>
        <dbReference type="ARBA" id="ARBA00023136"/>
    </source>
</evidence>
<dbReference type="PANTHER" id="PTHR43341:SF3">
    <property type="entry name" value="AMINO-ACID PERMEASE PB1C11.02-RELATED"/>
    <property type="match status" value="1"/>
</dbReference>
<dbReference type="GeneID" id="80878349"/>
<comment type="subcellular location">
    <subcellularLocation>
        <location evidence="1">Membrane</location>
        <topology evidence="1">Multi-pass membrane protein</topology>
    </subcellularLocation>
</comment>
<feature type="transmembrane region" description="Helical" evidence="8">
    <location>
        <begin position="360"/>
        <end position="381"/>
    </location>
</feature>